<evidence type="ECO:0000313" key="2">
    <source>
        <dbReference type="EMBL" id="MBO0352290.1"/>
    </source>
</evidence>
<keyword evidence="1" id="KW-0732">Signal</keyword>
<accession>A0ABS3FYS3</accession>
<feature type="signal peptide" evidence="1">
    <location>
        <begin position="1"/>
        <end position="27"/>
    </location>
</feature>
<comment type="caution">
    <text evidence="2">The sequence shown here is derived from an EMBL/GenBank/DDBJ whole genome shotgun (WGS) entry which is preliminary data.</text>
</comment>
<dbReference type="Proteomes" id="UP000664844">
    <property type="component" value="Unassembled WGS sequence"/>
</dbReference>
<evidence type="ECO:0000313" key="3">
    <source>
        <dbReference type="Proteomes" id="UP000664844"/>
    </source>
</evidence>
<feature type="chain" id="PRO_5045402492" evidence="1">
    <location>
        <begin position="28"/>
        <end position="142"/>
    </location>
</feature>
<sequence length="142" mass="15363">MQLPTRPLIAPLFAIALAAIAPHPLHAEVVQLQPQFNPDPIQLQGTSGGLQKSDCGRISEQPNQTLEIGQQFPYLRLRVESAGEPTLLIESPTGRFCVLADSTVGEQPEMSGLWTVGTYQIYIGDLAGGQHSYTLSITQNPN</sequence>
<evidence type="ECO:0000256" key="1">
    <source>
        <dbReference type="SAM" id="SignalP"/>
    </source>
</evidence>
<dbReference type="EMBL" id="JAFLQW010000667">
    <property type="protein sequence ID" value="MBO0352290.1"/>
    <property type="molecule type" value="Genomic_DNA"/>
</dbReference>
<reference evidence="2 3" key="1">
    <citation type="submission" date="2021-03" db="EMBL/GenBank/DDBJ databases">
        <title>Metabolic Capacity of the Antarctic Cyanobacterium Phormidium pseudopriestleyi that Sustains Oxygenic Photosynthesis in the Presence of Hydrogen Sulfide.</title>
        <authorList>
            <person name="Lumian J.E."/>
            <person name="Jungblut A.D."/>
            <person name="Dillon M.L."/>
            <person name="Hawes I."/>
            <person name="Doran P.T."/>
            <person name="Mackey T.J."/>
            <person name="Dick G.J."/>
            <person name="Grettenberger C.L."/>
            <person name="Sumner D.Y."/>
        </authorList>
    </citation>
    <scope>NUCLEOTIDE SEQUENCE [LARGE SCALE GENOMIC DNA]</scope>
    <source>
        <strain evidence="2 3">FRX01</strain>
    </source>
</reference>
<gene>
    <name evidence="2" type="ORF">J0895_25045</name>
</gene>
<proteinExistence type="predicted"/>
<protein>
    <submittedName>
        <fullName evidence="2">Uncharacterized protein</fullName>
    </submittedName>
</protein>
<dbReference type="RefSeq" id="WP_207090702.1">
    <property type="nucleotide sequence ID" value="NZ_JAFLQW010000667.1"/>
</dbReference>
<name>A0ABS3FYS3_9CYAN</name>
<keyword evidence="3" id="KW-1185">Reference proteome</keyword>
<organism evidence="2 3">
    <name type="scientific">Phormidium pseudopriestleyi FRX01</name>
    <dbReference type="NCBI Taxonomy" id="1759528"/>
    <lineage>
        <taxon>Bacteria</taxon>
        <taxon>Bacillati</taxon>
        <taxon>Cyanobacteriota</taxon>
        <taxon>Cyanophyceae</taxon>
        <taxon>Oscillatoriophycideae</taxon>
        <taxon>Oscillatoriales</taxon>
        <taxon>Oscillatoriaceae</taxon>
        <taxon>Phormidium</taxon>
    </lineage>
</organism>